<dbReference type="EMBL" id="QGGL01000005">
    <property type="protein sequence ID" value="PWK14385.1"/>
    <property type="molecule type" value="Genomic_DNA"/>
</dbReference>
<evidence type="ECO:0000313" key="3">
    <source>
        <dbReference type="EMBL" id="PWK14385.1"/>
    </source>
</evidence>
<gene>
    <name evidence="3" type="ORF">C7459_105142</name>
</gene>
<dbReference type="GO" id="GO:0016829">
    <property type="term" value="F:lyase activity"/>
    <property type="evidence" value="ECO:0007669"/>
    <property type="project" value="UniProtKB-KW"/>
</dbReference>
<dbReference type="Proteomes" id="UP000245634">
    <property type="component" value="Unassembled WGS sequence"/>
</dbReference>
<dbReference type="Gene3D" id="3.40.50.1400">
    <property type="match status" value="1"/>
</dbReference>
<dbReference type="Pfam" id="PF01903">
    <property type="entry name" value="CbiX"/>
    <property type="match status" value="1"/>
</dbReference>
<dbReference type="CDD" id="cd03416">
    <property type="entry name" value="CbiX_SirB_N"/>
    <property type="match status" value="1"/>
</dbReference>
<organism evidence="3 4">
    <name type="scientific">Tumebacillus permanentifrigoris</name>
    <dbReference type="NCBI Taxonomy" id="378543"/>
    <lineage>
        <taxon>Bacteria</taxon>
        <taxon>Bacillati</taxon>
        <taxon>Bacillota</taxon>
        <taxon>Bacilli</taxon>
        <taxon>Bacillales</taxon>
        <taxon>Alicyclobacillaceae</taxon>
        <taxon>Tumebacillus</taxon>
    </lineage>
</organism>
<dbReference type="SUPFAM" id="SSF53800">
    <property type="entry name" value="Chelatase"/>
    <property type="match status" value="1"/>
</dbReference>
<dbReference type="PANTHER" id="PTHR33542:SF3">
    <property type="entry name" value="SIROHYDROCHLORIN FERROCHELATASE, CHLOROPLASTIC"/>
    <property type="match status" value="1"/>
</dbReference>
<protein>
    <submittedName>
        <fullName evidence="3">CbiX protein</fullName>
    </submittedName>
</protein>
<keyword evidence="2" id="KW-0456">Lyase</keyword>
<name>A0A316DA64_9BACL</name>
<evidence type="ECO:0000256" key="2">
    <source>
        <dbReference type="ARBA" id="ARBA00023239"/>
    </source>
</evidence>
<evidence type="ECO:0000313" key="4">
    <source>
        <dbReference type="Proteomes" id="UP000245634"/>
    </source>
</evidence>
<proteinExistence type="predicted"/>
<keyword evidence="1" id="KW-0479">Metal-binding</keyword>
<keyword evidence="4" id="KW-1185">Reference proteome</keyword>
<dbReference type="AlphaFoldDB" id="A0A316DA64"/>
<dbReference type="GO" id="GO:0046872">
    <property type="term" value="F:metal ion binding"/>
    <property type="evidence" value="ECO:0007669"/>
    <property type="project" value="UniProtKB-KW"/>
</dbReference>
<dbReference type="OrthoDB" id="9797895at2"/>
<evidence type="ECO:0000256" key="1">
    <source>
        <dbReference type="ARBA" id="ARBA00022723"/>
    </source>
</evidence>
<dbReference type="RefSeq" id="WP_109687843.1">
    <property type="nucleotide sequence ID" value="NZ_QGGL01000005.1"/>
</dbReference>
<comment type="caution">
    <text evidence="3">The sequence shown here is derived from an EMBL/GenBank/DDBJ whole genome shotgun (WGS) entry which is preliminary data.</text>
</comment>
<reference evidence="3 4" key="1">
    <citation type="submission" date="2018-05" db="EMBL/GenBank/DDBJ databases">
        <title>Genomic Encyclopedia of Type Strains, Phase IV (KMG-IV): sequencing the most valuable type-strain genomes for metagenomic binning, comparative biology and taxonomic classification.</title>
        <authorList>
            <person name="Goeker M."/>
        </authorList>
    </citation>
    <scope>NUCLEOTIDE SEQUENCE [LARGE SCALE GENOMIC DNA]</scope>
    <source>
        <strain evidence="3 4">DSM 18773</strain>
    </source>
</reference>
<sequence length="123" mass="13304">MRDAVLLIAHGSPVPAANADVHAMVEQVRARRGDVVVEPAFLEGTSPSIPEGIATCVRQGVQRVVVIPFFLLPGSHVSEDLPAFVEAARVEHPGVEFVLGQPLGADRLLREVVWARICELDHE</sequence>
<dbReference type="InterPro" id="IPR050963">
    <property type="entry name" value="Sirohydro_Cobaltochel/CbiX"/>
</dbReference>
<accession>A0A316DA64</accession>
<dbReference type="InterPro" id="IPR002762">
    <property type="entry name" value="CbiX-like"/>
</dbReference>
<dbReference type="PANTHER" id="PTHR33542">
    <property type="entry name" value="SIROHYDROCHLORIN FERROCHELATASE, CHLOROPLASTIC"/>
    <property type="match status" value="1"/>
</dbReference>